<proteinExistence type="predicted"/>
<dbReference type="SMART" id="SM00184">
    <property type="entry name" value="RING"/>
    <property type="match status" value="1"/>
</dbReference>
<dbReference type="InterPro" id="IPR052788">
    <property type="entry name" value="RING-type_E3_ligase_ATL"/>
</dbReference>
<dbReference type="PROSITE" id="PS50089">
    <property type="entry name" value="ZF_RING_2"/>
    <property type="match status" value="1"/>
</dbReference>
<dbReference type="PANTHER" id="PTHR45798:SF101">
    <property type="entry name" value="RING-H2 FINGER PROTEIN ATL8-RELATED"/>
    <property type="match status" value="1"/>
</dbReference>
<accession>A0AAD8NIV3</accession>
<organism evidence="7 8">
    <name type="scientific">Tagetes erecta</name>
    <name type="common">African marigold</name>
    <dbReference type="NCBI Taxonomy" id="13708"/>
    <lineage>
        <taxon>Eukaryota</taxon>
        <taxon>Viridiplantae</taxon>
        <taxon>Streptophyta</taxon>
        <taxon>Embryophyta</taxon>
        <taxon>Tracheophyta</taxon>
        <taxon>Spermatophyta</taxon>
        <taxon>Magnoliopsida</taxon>
        <taxon>eudicotyledons</taxon>
        <taxon>Gunneridae</taxon>
        <taxon>Pentapetalae</taxon>
        <taxon>asterids</taxon>
        <taxon>campanulids</taxon>
        <taxon>Asterales</taxon>
        <taxon>Asteraceae</taxon>
        <taxon>Asteroideae</taxon>
        <taxon>Heliantheae alliance</taxon>
        <taxon>Tageteae</taxon>
        <taxon>Tagetes</taxon>
    </lineage>
</organism>
<evidence type="ECO:0000313" key="7">
    <source>
        <dbReference type="EMBL" id="KAK1410537.1"/>
    </source>
</evidence>
<protein>
    <recommendedName>
        <fullName evidence="6">RING-type domain-containing protein</fullName>
    </recommendedName>
</protein>
<dbReference type="GO" id="GO:0008270">
    <property type="term" value="F:zinc ion binding"/>
    <property type="evidence" value="ECO:0007669"/>
    <property type="project" value="UniProtKB-KW"/>
</dbReference>
<comment type="caution">
    <text evidence="7">The sequence shown here is derived from an EMBL/GenBank/DDBJ whole genome shotgun (WGS) entry which is preliminary data.</text>
</comment>
<evidence type="ECO:0000256" key="3">
    <source>
        <dbReference type="ARBA" id="ARBA00022833"/>
    </source>
</evidence>
<keyword evidence="2 4" id="KW-0863">Zinc-finger</keyword>
<dbReference type="AlphaFoldDB" id="A0AAD8NIV3"/>
<dbReference type="Proteomes" id="UP001229421">
    <property type="component" value="Unassembled WGS sequence"/>
</dbReference>
<evidence type="ECO:0000313" key="8">
    <source>
        <dbReference type="Proteomes" id="UP001229421"/>
    </source>
</evidence>
<keyword evidence="1" id="KW-0479">Metal-binding</keyword>
<dbReference type="CDD" id="cd16461">
    <property type="entry name" value="RING-H2_EL5-like"/>
    <property type="match status" value="1"/>
</dbReference>
<keyword evidence="3" id="KW-0862">Zinc</keyword>
<keyword evidence="5" id="KW-0472">Membrane</keyword>
<dbReference type="InterPro" id="IPR013083">
    <property type="entry name" value="Znf_RING/FYVE/PHD"/>
</dbReference>
<evidence type="ECO:0000259" key="6">
    <source>
        <dbReference type="PROSITE" id="PS50089"/>
    </source>
</evidence>
<evidence type="ECO:0000256" key="2">
    <source>
        <dbReference type="ARBA" id="ARBA00022771"/>
    </source>
</evidence>
<gene>
    <name evidence="7" type="ORF">QVD17_37074</name>
</gene>
<evidence type="ECO:0000256" key="5">
    <source>
        <dbReference type="SAM" id="Phobius"/>
    </source>
</evidence>
<evidence type="ECO:0000256" key="4">
    <source>
        <dbReference type="PROSITE-ProRule" id="PRU00175"/>
    </source>
</evidence>
<dbReference type="InterPro" id="IPR001841">
    <property type="entry name" value="Znf_RING"/>
</dbReference>
<feature type="domain" description="RING-type" evidence="6">
    <location>
        <begin position="169"/>
        <end position="211"/>
    </location>
</feature>
<dbReference type="Gene3D" id="3.30.40.10">
    <property type="entry name" value="Zinc/RING finger domain, C3HC4 (zinc finger)"/>
    <property type="match status" value="1"/>
</dbReference>
<sequence length="261" mass="28694">MGYAGIWSISRHDLVPEKETVPASLAWVESHEWFRASSLSTLLLDVNLASSLSHISHTKINFNKMTRPYRNLYTIDNAVAEAEPPEAAAIESDYVVILAALLCALICTVGLIAVARCAWLRRGAIASSNRDITSSENRGMKKKMIEVLPKFNYDPRSEDGCVKLCSSECAICLGEYGIGDEIRVMPLCGHGFHVGCVDTWLISHPSCPSCRQILVSQKCKKCGKFPTDTVSVPVGNNVVRVGTEDKCREHHGGFSYSDYLP</sequence>
<evidence type="ECO:0000256" key="1">
    <source>
        <dbReference type="ARBA" id="ARBA00022723"/>
    </source>
</evidence>
<feature type="transmembrane region" description="Helical" evidence="5">
    <location>
        <begin position="94"/>
        <end position="115"/>
    </location>
</feature>
<dbReference type="PANTHER" id="PTHR45798">
    <property type="entry name" value="RING-H2 FINGER PROTEIN ATL61-RELATED-RELATED"/>
    <property type="match status" value="1"/>
</dbReference>
<keyword evidence="8" id="KW-1185">Reference proteome</keyword>
<dbReference type="SUPFAM" id="SSF57850">
    <property type="entry name" value="RING/U-box"/>
    <property type="match status" value="1"/>
</dbReference>
<dbReference type="EMBL" id="JAUHHV010000010">
    <property type="protein sequence ID" value="KAK1410537.1"/>
    <property type="molecule type" value="Genomic_DNA"/>
</dbReference>
<keyword evidence="5" id="KW-1133">Transmembrane helix</keyword>
<name>A0AAD8NIV3_TARER</name>
<reference evidence="7" key="1">
    <citation type="journal article" date="2023" name="bioRxiv">
        <title>Improved chromosome-level genome assembly for marigold (Tagetes erecta).</title>
        <authorList>
            <person name="Jiang F."/>
            <person name="Yuan L."/>
            <person name="Wang S."/>
            <person name="Wang H."/>
            <person name="Xu D."/>
            <person name="Wang A."/>
            <person name="Fan W."/>
        </authorList>
    </citation>
    <scope>NUCLEOTIDE SEQUENCE</scope>
    <source>
        <strain evidence="7">WSJ</strain>
        <tissue evidence="7">Leaf</tissue>
    </source>
</reference>
<keyword evidence="5" id="KW-0812">Transmembrane</keyword>
<dbReference type="Pfam" id="PF13639">
    <property type="entry name" value="zf-RING_2"/>
    <property type="match status" value="1"/>
</dbReference>